<accession>A0A232FKP1</accession>
<sequence length="206" mass="22739">MNIKNSKRILLEFSKISFFSLGYLLLVLKLKLKCCFPGGPKQYEGLTEKAVAQICAWMPQPTLHSTVSLPCTTVGLPLIVFLLKVNTLGSLGNAGVCRQIAQGSFLKDAEWATHSCIISFETIGIWHDGFDKIEINSCSRSEDGRLLAVGDSLGKVKLFSYPACQPKSLFHNYNGHFNNVTNIAFLHDDTRLISNGGTDTSILQWI</sequence>
<dbReference type="EMBL" id="NNAY01000109">
    <property type="protein sequence ID" value="OXU30897.1"/>
    <property type="molecule type" value="Genomic_DNA"/>
</dbReference>
<dbReference type="PROSITE" id="PS50294">
    <property type="entry name" value="WD_REPEATS_REGION"/>
    <property type="match status" value="1"/>
</dbReference>
<evidence type="ECO:0000256" key="4">
    <source>
        <dbReference type="PROSITE-ProRule" id="PRU00221"/>
    </source>
</evidence>
<dbReference type="InterPro" id="IPR050630">
    <property type="entry name" value="WD_repeat_EMAP"/>
</dbReference>
<reference evidence="6 7" key="1">
    <citation type="journal article" date="2017" name="Curr. Biol.">
        <title>The Evolution of Venom by Co-option of Single-Copy Genes.</title>
        <authorList>
            <person name="Martinson E.O."/>
            <person name="Mrinalini"/>
            <person name="Kelkar Y.D."/>
            <person name="Chang C.H."/>
            <person name="Werren J.H."/>
        </authorList>
    </citation>
    <scope>NUCLEOTIDE SEQUENCE [LARGE SCALE GENOMIC DNA]</scope>
    <source>
        <strain evidence="6 7">Alberta</strain>
        <tissue evidence="6">Whole body</tissue>
    </source>
</reference>
<keyword evidence="7" id="KW-1185">Reference proteome</keyword>
<dbReference type="InterPro" id="IPR015943">
    <property type="entry name" value="WD40/YVTN_repeat-like_dom_sf"/>
</dbReference>
<evidence type="ECO:0000256" key="3">
    <source>
        <dbReference type="ARBA" id="ARBA00022737"/>
    </source>
</evidence>
<evidence type="ECO:0000313" key="7">
    <source>
        <dbReference type="Proteomes" id="UP000215335"/>
    </source>
</evidence>
<dbReference type="InterPro" id="IPR001680">
    <property type="entry name" value="WD40_rpt"/>
</dbReference>
<evidence type="ECO:0000259" key="5">
    <source>
        <dbReference type="Pfam" id="PF23414"/>
    </source>
</evidence>
<keyword evidence="1 4" id="KW-0853">WD repeat</keyword>
<keyword evidence="3" id="KW-0677">Repeat</keyword>
<organism evidence="6 7">
    <name type="scientific">Trichomalopsis sarcophagae</name>
    <dbReference type="NCBI Taxonomy" id="543379"/>
    <lineage>
        <taxon>Eukaryota</taxon>
        <taxon>Metazoa</taxon>
        <taxon>Ecdysozoa</taxon>
        <taxon>Arthropoda</taxon>
        <taxon>Hexapoda</taxon>
        <taxon>Insecta</taxon>
        <taxon>Pterygota</taxon>
        <taxon>Neoptera</taxon>
        <taxon>Endopterygota</taxon>
        <taxon>Hymenoptera</taxon>
        <taxon>Apocrita</taxon>
        <taxon>Proctotrupomorpha</taxon>
        <taxon>Chalcidoidea</taxon>
        <taxon>Pteromalidae</taxon>
        <taxon>Pteromalinae</taxon>
        <taxon>Trichomalopsis</taxon>
    </lineage>
</organism>
<dbReference type="InterPro" id="IPR055442">
    <property type="entry name" value="Beta-prop_EML-like_2nd"/>
</dbReference>
<evidence type="ECO:0000313" key="6">
    <source>
        <dbReference type="EMBL" id="OXU30897.1"/>
    </source>
</evidence>
<dbReference type="Pfam" id="PF23414">
    <property type="entry name" value="Beta-prop_EML_2"/>
    <property type="match status" value="1"/>
</dbReference>
<dbReference type="Proteomes" id="UP000215335">
    <property type="component" value="Unassembled WGS sequence"/>
</dbReference>
<name>A0A232FKP1_9HYME</name>
<feature type="domain" description="EML-like second beta-propeller" evidence="5">
    <location>
        <begin position="97"/>
        <end position="205"/>
    </location>
</feature>
<dbReference type="GO" id="GO:0005874">
    <property type="term" value="C:microtubule"/>
    <property type="evidence" value="ECO:0007669"/>
    <property type="project" value="UniProtKB-KW"/>
</dbReference>
<dbReference type="GO" id="GO:0000226">
    <property type="term" value="P:microtubule cytoskeleton organization"/>
    <property type="evidence" value="ECO:0007669"/>
    <property type="project" value="TreeGrafter"/>
</dbReference>
<dbReference type="STRING" id="543379.A0A232FKP1"/>
<protein>
    <recommendedName>
        <fullName evidence="5">EML-like second beta-propeller domain-containing protein</fullName>
    </recommendedName>
</protein>
<proteinExistence type="predicted"/>
<feature type="non-terminal residue" evidence="6">
    <location>
        <position position="206"/>
    </location>
</feature>
<dbReference type="GO" id="GO:0008017">
    <property type="term" value="F:microtubule binding"/>
    <property type="evidence" value="ECO:0007669"/>
    <property type="project" value="TreeGrafter"/>
</dbReference>
<dbReference type="Gene3D" id="2.130.10.10">
    <property type="entry name" value="YVTN repeat-like/Quinoprotein amine dehydrogenase"/>
    <property type="match status" value="1"/>
</dbReference>
<gene>
    <name evidence="6" type="ORF">TSAR_011501</name>
</gene>
<dbReference type="SMART" id="SM00320">
    <property type="entry name" value="WD40"/>
    <property type="match status" value="2"/>
</dbReference>
<dbReference type="AlphaFoldDB" id="A0A232FKP1"/>
<evidence type="ECO:0000256" key="1">
    <source>
        <dbReference type="ARBA" id="ARBA00022574"/>
    </source>
</evidence>
<dbReference type="InterPro" id="IPR036322">
    <property type="entry name" value="WD40_repeat_dom_sf"/>
</dbReference>
<dbReference type="PANTHER" id="PTHR13720:SF50">
    <property type="entry name" value="ECHINODERM MICROTUBULE-ASSOCIATED PROTEIN-LIKE 2"/>
    <property type="match status" value="1"/>
</dbReference>
<dbReference type="SUPFAM" id="SSF50978">
    <property type="entry name" value="WD40 repeat-like"/>
    <property type="match status" value="1"/>
</dbReference>
<comment type="caution">
    <text evidence="6">The sequence shown here is derived from an EMBL/GenBank/DDBJ whole genome shotgun (WGS) entry which is preliminary data.</text>
</comment>
<dbReference type="PANTHER" id="PTHR13720">
    <property type="entry name" value="WD-40 REPEAT PROTEIN"/>
    <property type="match status" value="1"/>
</dbReference>
<keyword evidence="2" id="KW-0493">Microtubule</keyword>
<evidence type="ECO:0000256" key="2">
    <source>
        <dbReference type="ARBA" id="ARBA00022701"/>
    </source>
</evidence>
<feature type="repeat" description="WD" evidence="4">
    <location>
        <begin position="173"/>
        <end position="206"/>
    </location>
</feature>
<dbReference type="GO" id="GO:0072686">
    <property type="term" value="C:mitotic spindle"/>
    <property type="evidence" value="ECO:0007669"/>
    <property type="project" value="TreeGrafter"/>
</dbReference>
<dbReference type="PROSITE" id="PS50082">
    <property type="entry name" value="WD_REPEATS_2"/>
    <property type="match status" value="1"/>
</dbReference>